<name>A0ABD0VQX5_DENTH</name>
<dbReference type="AlphaFoldDB" id="A0ABD0VQX5"/>
<gene>
    <name evidence="2" type="ORF">M5K25_001239</name>
</gene>
<proteinExistence type="predicted"/>
<evidence type="ECO:0000313" key="3">
    <source>
        <dbReference type="Proteomes" id="UP001552299"/>
    </source>
</evidence>
<evidence type="ECO:0000256" key="1">
    <source>
        <dbReference type="SAM" id="MobiDB-lite"/>
    </source>
</evidence>
<keyword evidence="3" id="KW-1185">Reference proteome</keyword>
<organism evidence="2 3">
    <name type="scientific">Dendrobium thyrsiflorum</name>
    <name type="common">Pinecone-like raceme dendrobium</name>
    <name type="synonym">Orchid</name>
    <dbReference type="NCBI Taxonomy" id="117978"/>
    <lineage>
        <taxon>Eukaryota</taxon>
        <taxon>Viridiplantae</taxon>
        <taxon>Streptophyta</taxon>
        <taxon>Embryophyta</taxon>
        <taxon>Tracheophyta</taxon>
        <taxon>Spermatophyta</taxon>
        <taxon>Magnoliopsida</taxon>
        <taxon>Liliopsida</taxon>
        <taxon>Asparagales</taxon>
        <taxon>Orchidaceae</taxon>
        <taxon>Epidendroideae</taxon>
        <taxon>Malaxideae</taxon>
        <taxon>Dendrobiinae</taxon>
        <taxon>Dendrobium</taxon>
    </lineage>
</organism>
<feature type="region of interest" description="Disordered" evidence="1">
    <location>
        <begin position="32"/>
        <end position="77"/>
    </location>
</feature>
<evidence type="ECO:0000313" key="2">
    <source>
        <dbReference type="EMBL" id="KAL0927083.1"/>
    </source>
</evidence>
<dbReference type="Proteomes" id="UP001552299">
    <property type="component" value="Unassembled WGS sequence"/>
</dbReference>
<reference evidence="2 3" key="1">
    <citation type="journal article" date="2024" name="Plant Biotechnol. J.">
        <title>Dendrobium thyrsiflorum genome and its molecular insights into genes involved in important horticultural traits.</title>
        <authorList>
            <person name="Chen B."/>
            <person name="Wang J.Y."/>
            <person name="Zheng P.J."/>
            <person name="Li K.L."/>
            <person name="Liang Y.M."/>
            <person name="Chen X.F."/>
            <person name="Zhang C."/>
            <person name="Zhao X."/>
            <person name="He X."/>
            <person name="Zhang G.Q."/>
            <person name="Liu Z.J."/>
            <person name="Xu Q."/>
        </authorList>
    </citation>
    <scope>NUCLEOTIDE SEQUENCE [LARGE SCALE GENOMIC DNA]</scope>
    <source>
        <strain evidence="2">GZMU011</strain>
    </source>
</reference>
<accession>A0ABD0VQX5</accession>
<dbReference type="EMBL" id="JANQDX010000002">
    <property type="protein sequence ID" value="KAL0927083.1"/>
    <property type="molecule type" value="Genomic_DNA"/>
</dbReference>
<comment type="caution">
    <text evidence="2">The sequence shown here is derived from an EMBL/GenBank/DDBJ whole genome shotgun (WGS) entry which is preliminary data.</text>
</comment>
<protein>
    <submittedName>
        <fullName evidence="2">Uncharacterized protein</fullName>
    </submittedName>
</protein>
<feature type="compositionally biased region" description="Basic and acidic residues" evidence="1">
    <location>
        <begin position="38"/>
        <end position="55"/>
    </location>
</feature>
<sequence length="288" mass="32298">MVEHGKELTMLRWRKLIRYVFKLAQWSWPSKKGRKCHGAQEKKKEKGREEGKEGRNSSSTTAGLSSDAGVPPGLQVTPDFPTASKLTSLSTALTYNLRKIKHPKRMSINFLILDLRNTYLNHRMINPRRIQSAQAGVIKKPFEAIQRLLHMARLLPIDGFSPGAGLMPVARLLPEDGLSSDIYPTLNFFPSPDVHRTSGRHRASSSRWTYVCHQTFIGLLPDVKLLPNAEFLPDAGLTPVAGLLPEDGLSSDFYSTLDFYTSSDFYPSSNLRPSPYLCSLPDFHWTSG</sequence>